<protein>
    <submittedName>
        <fullName evidence="1">Uncharacterized protein</fullName>
    </submittedName>
</protein>
<evidence type="ECO:0000313" key="2">
    <source>
        <dbReference type="Proteomes" id="UP001057402"/>
    </source>
</evidence>
<keyword evidence="2" id="KW-1185">Reference proteome</keyword>
<proteinExistence type="predicted"/>
<reference evidence="2" key="1">
    <citation type="journal article" date="2023" name="Front. Plant Sci.">
        <title>Chromosomal-level genome assembly of Melastoma candidum provides insights into trichome evolution.</title>
        <authorList>
            <person name="Zhong Y."/>
            <person name="Wu W."/>
            <person name="Sun C."/>
            <person name="Zou P."/>
            <person name="Liu Y."/>
            <person name="Dai S."/>
            <person name="Zhou R."/>
        </authorList>
    </citation>
    <scope>NUCLEOTIDE SEQUENCE [LARGE SCALE GENOMIC DNA]</scope>
</reference>
<dbReference type="EMBL" id="CM042891">
    <property type="protein sequence ID" value="KAI4303256.1"/>
    <property type="molecule type" value="Genomic_DNA"/>
</dbReference>
<accession>A0ACB9L1F3</accession>
<evidence type="ECO:0000313" key="1">
    <source>
        <dbReference type="EMBL" id="KAI4303256.1"/>
    </source>
</evidence>
<comment type="caution">
    <text evidence="1">The sequence shown here is derived from an EMBL/GenBank/DDBJ whole genome shotgun (WGS) entry which is preliminary data.</text>
</comment>
<name>A0ACB9L1F3_9MYRT</name>
<sequence length="349" mass="37209">MTMRMEDVVIVVGLTVVQLVFWGNSIMLSYLMSLGLNPLAFAITSALATSLLLSPFALSFERSLWPAKFTFKLTLLFLSAAVGGVTLFQTLFMRGIHLTSATMGTAMPNLCPGFTFVIAWIMRLEKVDLNCVYSRVKILGTVLCVSGALILSLIHSKAADEPLPLPPSAKDITFDQEKIVGCLYLLAAILALSSLIILQAVILIEFPAPMSVCGITSLIGSLTTLAALLLEGNGFNTAWANLSPGRLAGFSFLGGAVGAGGLSFHVWVVKKRGPVLASIFNPISTVCSVIFSVVTSQETISLPSLGGMALLFTGLYLVLWSKGKEGRSYSTITAIRPIALIDEEKPLLS</sequence>
<organism evidence="1 2">
    <name type="scientific">Melastoma candidum</name>
    <dbReference type="NCBI Taxonomy" id="119954"/>
    <lineage>
        <taxon>Eukaryota</taxon>
        <taxon>Viridiplantae</taxon>
        <taxon>Streptophyta</taxon>
        <taxon>Embryophyta</taxon>
        <taxon>Tracheophyta</taxon>
        <taxon>Spermatophyta</taxon>
        <taxon>Magnoliopsida</taxon>
        <taxon>eudicotyledons</taxon>
        <taxon>Gunneridae</taxon>
        <taxon>Pentapetalae</taxon>
        <taxon>rosids</taxon>
        <taxon>malvids</taxon>
        <taxon>Myrtales</taxon>
        <taxon>Melastomataceae</taxon>
        <taxon>Melastomatoideae</taxon>
        <taxon>Melastomateae</taxon>
        <taxon>Melastoma</taxon>
    </lineage>
</organism>
<dbReference type="Proteomes" id="UP001057402">
    <property type="component" value="Chromosome 12"/>
</dbReference>
<gene>
    <name evidence="1" type="ORF">MLD38_038908</name>
</gene>